<keyword evidence="5" id="KW-1185">Reference proteome</keyword>
<proteinExistence type="predicted"/>
<reference evidence="3" key="1">
    <citation type="journal article" date="2011" name="PLoS Genet.">
        <title>Parallel evolution of a type IV secretion system in radiating lineages of the host-restricted bacterial pathogen Bartonella.</title>
        <authorList>
            <person name="Engel P."/>
            <person name="Salzburger W."/>
            <person name="Liesch M."/>
            <person name="Chang C.C."/>
            <person name="Maruyama S."/>
            <person name="Lanz C."/>
            <person name="Calteau A."/>
            <person name="Lajus A."/>
            <person name="Medigue C."/>
            <person name="Schuster S.C."/>
            <person name="Dehio C."/>
        </authorList>
    </citation>
    <scope>NUCLEOTIDE SEQUENCE</scope>
    <source>
        <strain evidence="3">ATCC BAA-1498</strain>
    </source>
</reference>
<keyword evidence="1" id="KW-0472">Membrane</keyword>
<dbReference type="Pfam" id="PF05170">
    <property type="entry name" value="AsmA"/>
    <property type="match status" value="2"/>
</dbReference>
<protein>
    <submittedName>
        <fullName evidence="3">AsmA family</fullName>
    </submittedName>
</protein>
<dbReference type="HOGENOM" id="CLU_029420_0_0_5"/>
<evidence type="ECO:0000259" key="2">
    <source>
        <dbReference type="Pfam" id="PF05170"/>
    </source>
</evidence>
<dbReference type="InterPro" id="IPR052894">
    <property type="entry name" value="AsmA-related"/>
</dbReference>
<dbReference type="GO" id="GO:0090313">
    <property type="term" value="P:regulation of protein targeting to membrane"/>
    <property type="evidence" value="ECO:0007669"/>
    <property type="project" value="TreeGrafter"/>
</dbReference>
<dbReference type="eggNOG" id="COG2982">
    <property type="taxonomic scope" value="Bacteria"/>
</dbReference>
<dbReference type="AlphaFoldDB" id="E6YKB1"/>
<dbReference type="EMBL" id="AHPK01000001">
    <property type="protein sequence ID" value="KEC57500.1"/>
    <property type="molecule type" value="Genomic_DNA"/>
</dbReference>
<dbReference type="GO" id="GO:0005886">
    <property type="term" value="C:plasma membrane"/>
    <property type="evidence" value="ECO:0007669"/>
    <property type="project" value="TreeGrafter"/>
</dbReference>
<evidence type="ECO:0000256" key="1">
    <source>
        <dbReference type="SAM" id="Phobius"/>
    </source>
</evidence>
<reference evidence="4 5" key="2">
    <citation type="submission" date="2012-04" db="EMBL/GenBank/DDBJ databases">
        <title>The Genome Sequence of Bartonella rochalimae BMGH.</title>
        <authorList>
            <consortium name="The Broad Institute Genome Sequencing Platform"/>
            <consortium name="The Broad Institute Genome Sequencing Center for Infectious Disease"/>
            <person name="Feldgarden M."/>
            <person name="Kirby J."/>
            <person name="Kosoy M."/>
            <person name="Birtles R."/>
            <person name="Probert W.S."/>
            <person name="Chiaraviglio L."/>
            <person name="Walker B."/>
            <person name="Young S.K."/>
            <person name="Zeng Q."/>
            <person name="Gargeya S."/>
            <person name="Fitzgerald M."/>
            <person name="Haas B."/>
            <person name="Abouelleil A."/>
            <person name="Alvarado L."/>
            <person name="Arachchi H.M."/>
            <person name="Berlin A.M."/>
            <person name="Chapman S.B."/>
            <person name="Goldberg J."/>
            <person name="Griggs A."/>
            <person name="Gujja S."/>
            <person name="Hansen M."/>
            <person name="Howarth C."/>
            <person name="Imamovic A."/>
            <person name="Larimer J."/>
            <person name="McCowen C."/>
            <person name="Montmayeur A."/>
            <person name="Murphy C."/>
            <person name="Neiman D."/>
            <person name="Pearson M."/>
            <person name="Priest M."/>
            <person name="Roberts A."/>
            <person name="Saif S."/>
            <person name="Shea T."/>
            <person name="Sisk P."/>
            <person name="Sykes S."/>
            <person name="Wortman J."/>
            <person name="Nusbaum C."/>
            <person name="Birren B."/>
        </authorList>
    </citation>
    <scope>NUCLEOTIDE SEQUENCE [LARGE SCALE GENOMIC DNA]</scope>
    <source>
        <strain evidence="4 5">ATCC BAA-1498</strain>
    </source>
</reference>
<dbReference type="OrthoDB" id="225437at2"/>
<dbReference type="Proteomes" id="UP000027336">
    <property type="component" value="Unassembled WGS sequence"/>
</dbReference>
<dbReference type="EMBL" id="FN645455">
    <property type="protein sequence ID" value="CBI77299.1"/>
    <property type="molecule type" value="Genomic_DNA"/>
</dbReference>
<gene>
    <name evidence="3" type="ORF">BARRO_10232</name>
    <name evidence="4" type="ORF">O99_00148</name>
</gene>
<organism evidence="3">
    <name type="scientific">Bartonella rochalimae ATCC BAA-1498</name>
    <dbReference type="NCBI Taxonomy" id="685782"/>
    <lineage>
        <taxon>Bacteria</taxon>
        <taxon>Pseudomonadati</taxon>
        <taxon>Pseudomonadota</taxon>
        <taxon>Alphaproteobacteria</taxon>
        <taxon>Hyphomicrobiales</taxon>
        <taxon>Bartonellaceae</taxon>
        <taxon>Bartonella</taxon>
    </lineage>
</organism>
<feature type="transmembrane region" description="Helical" evidence="1">
    <location>
        <begin position="12"/>
        <end position="31"/>
    </location>
</feature>
<feature type="domain" description="AsmA" evidence="2">
    <location>
        <begin position="4"/>
        <end position="190"/>
    </location>
</feature>
<dbReference type="PANTHER" id="PTHR30441">
    <property type="entry name" value="DUF748 DOMAIN-CONTAINING PROTEIN"/>
    <property type="match status" value="1"/>
</dbReference>
<evidence type="ECO:0000313" key="4">
    <source>
        <dbReference type="EMBL" id="KEC57500.1"/>
    </source>
</evidence>
<evidence type="ECO:0000313" key="3">
    <source>
        <dbReference type="EMBL" id="CBI77299.1"/>
    </source>
</evidence>
<accession>E6YKB1</accession>
<dbReference type="RefSeq" id="WP_035005701.1">
    <property type="nucleotide sequence ID" value="NZ_KL407337.1"/>
</dbReference>
<dbReference type="PANTHER" id="PTHR30441:SF4">
    <property type="entry name" value="PROTEIN ASMA"/>
    <property type="match status" value="1"/>
</dbReference>
<feature type="domain" description="AsmA" evidence="2">
    <location>
        <begin position="369"/>
        <end position="548"/>
    </location>
</feature>
<keyword evidence="1" id="KW-1133">Transmembrane helix</keyword>
<keyword evidence="1" id="KW-0812">Transmembrane</keyword>
<name>E6YKB1_9HYPH</name>
<sequence length="630" mass="70168">MRIKIIKFLSGIFIAIVFLVGAAVIIVPYIVSTDAIRIRLAQDLSVWTGYSVQLRDLPKLKIFPYPKAFLSGVTLTPKMESAASLAAPLMEVESIEVDLSLISLLWGRISFSETRIMYPKFIMDKPAKTISDFFDTLLRSQGAFGLAIQSAREIIKRNPDNPDVASLLNQPFGRIVIENGTLMYRDDASVVMEQITGLNASIDWPGLTQAMQFRAKARWHGELTELFINADQALLLLAGGKSSLQVSFNSVRGGITFKGQARLSEYYIFDGKVSLRSPGWDQTVAWIGGNQLWGHGLKMPIVWESDFLAQPAHVRMSNVIFTMGTANARGALEFDFKNHVPVLMGSLGFDKLDFDILKLLLFCSEQKNEFFDVAFLNRIGLDIRLSAPQAKIGGIALTDLAAVIQIKNGYGIFDLGNVNIFGGSIQSNIQIIPDGKRANIKGSATGTSVDAHAISLALGLFPLLQAKTNFIMTMQMFPGCWPKILTQMQGQLTLNMFSGQVIGHNLNDLQNKLSKNEQFLLTYDQKHSIDFDRLDIKAKLLDGTISVTEALMHTKDWNLFIHRAIETFDTKNGQNDLILRAKLQKNNRSETICKDIECLNNSLVQPLIFSFSPTEKIFGNFFVKKNIHEN</sequence>
<dbReference type="InterPro" id="IPR007844">
    <property type="entry name" value="AsmA"/>
</dbReference>
<evidence type="ECO:0000313" key="5">
    <source>
        <dbReference type="Proteomes" id="UP000027336"/>
    </source>
</evidence>
<dbReference type="PATRIC" id="fig|685782.3.peg.153"/>